<organism evidence="2 3">
    <name type="scientific">Echinicola arenosa</name>
    <dbReference type="NCBI Taxonomy" id="2774144"/>
    <lineage>
        <taxon>Bacteria</taxon>
        <taxon>Pseudomonadati</taxon>
        <taxon>Bacteroidota</taxon>
        <taxon>Cytophagia</taxon>
        <taxon>Cytophagales</taxon>
        <taxon>Cyclobacteriaceae</taxon>
        <taxon>Echinicola</taxon>
    </lineage>
</organism>
<evidence type="ECO:0000256" key="1">
    <source>
        <dbReference type="SAM" id="SignalP"/>
    </source>
</evidence>
<dbReference type="PROSITE" id="PS51257">
    <property type="entry name" value="PROKAR_LIPOPROTEIN"/>
    <property type="match status" value="1"/>
</dbReference>
<evidence type="ECO:0000313" key="3">
    <source>
        <dbReference type="Proteomes" id="UP000647133"/>
    </source>
</evidence>
<dbReference type="RefSeq" id="WP_192007032.1">
    <property type="nucleotide sequence ID" value="NZ_JACYTQ010000001.1"/>
</dbReference>
<protein>
    <submittedName>
        <fullName evidence="2">Uncharacterized protein</fullName>
    </submittedName>
</protein>
<proteinExistence type="predicted"/>
<name>A0ABR9AH29_9BACT</name>
<comment type="caution">
    <text evidence="2">The sequence shown here is derived from an EMBL/GenBank/DDBJ whole genome shotgun (WGS) entry which is preliminary data.</text>
</comment>
<gene>
    <name evidence="2" type="ORF">IFO69_00680</name>
</gene>
<keyword evidence="3" id="KW-1185">Reference proteome</keyword>
<sequence>MKKSLLYLSLLSFLLIFSCNNGDDEDDEPAITGSGTISLQGGDTDKVGTSLVVGNVAYGRDDLTGLEESIIVVDKGSTITDTVHPKDPMNTFVMVVSDIAISMSIIKNGTKYDYTCAMDACGEIDFDVSGKKAVLDNTIVVNAETSEVLVMDGVITW</sequence>
<accession>A0ABR9AH29</accession>
<reference evidence="2 3" key="1">
    <citation type="submission" date="2020-09" db="EMBL/GenBank/DDBJ databases">
        <title>Echinicola sp. CAU 1574 isolated from sand of Sido Beach.</title>
        <authorList>
            <person name="Kim W."/>
        </authorList>
    </citation>
    <scope>NUCLEOTIDE SEQUENCE [LARGE SCALE GENOMIC DNA]</scope>
    <source>
        <strain evidence="2 3">CAU 1574</strain>
    </source>
</reference>
<keyword evidence="1" id="KW-0732">Signal</keyword>
<dbReference type="Proteomes" id="UP000647133">
    <property type="component" value="Unassembled WGS sequence"/>
</dbReference>
<evidence type="ECO:0000313" key="2">
    <source>
        <dbReference type="EMBL" id="MBD8487250.1"/>
    </source>
</evidence>
<dbReference type="EMBL" id="JACYTQ010000001">
    <property type="protein sequence ID" value="MBD8487250.1"/>
    <property type="molecule type" value="Genomic_DNA"/>
</dbReference>
<feature type="signal peptide" evidence="1">
    <location>
        <begin position="1"/>
        <end position="21"/>
    </location>
</feature>
<feature type="chain" id="PRO_5045125542" evidence="1">
    <location>
        <begin position="22"/>
        <end position="157"/>
    </location>
</feature>